<dbReference type="InterPro" id="IPR000979">
    <property type="entry name" value="Phosphodiesterase_MJ0936/Vps29"/>
</dbReference>
<dbReference type="Gene3D" id="3.60.21.10">
    <property type="match status" value="1"/>
</dbReference>
<sequence length="195" mass="21955">MIDRPVRVAILADTHGFLDSRVAEQVSHCDIALHAGDVGGADILFALHPREEVIAIRGNNDDAAHWPETELDTLEKLPREASVELPGGRVKLIHGDDGGSIEQRHRRYRRDYADYRAVVYGHSHQQLTDQSATPWMLNPGAAGRTRTYGGPACLILTCGEHDWQLEALRFEPRSTRRRRRRPDTRSVDDAHDPDD</sequence>
<feature type="region of interest" description="Disordered" evidence="3">
    <location>
        <begin position="174"/>
        <end position="195"/>
    </location>
</feature>
<keyword evidence="6" id="KW-1185">Reference proteome</keyword>
<protein>
    <recommendedName>
        <fullName evidence="2">Phosphoesterase</fullName>
        <ecNumber evidence="2">3.1.4.-</ecNumber>
    </recommendedName>
</protein>
<comment type="cofactor">
    <cofactor evidence="2">
        <name>a divalent metal cation</name>
        <dbReference type="ChEBI" id="CHEBI:60240"/>
    </cofactor>
</comment>
<gene>
    <name evidence="5" type="ORF">V6X64_02115</name>
</gene>
<evidence type="ECO:0000256" key="3">
    <source>
        <dbReference type="SAM" id="MobiDB-lite"/>
    </source>
</evidence>
<dbReference type="InterPro" id="IPR029052">
    <property type="entry name" value="Metallo-depent_PP-like"/>
</dbReference>
<evidence type="ECO:0000313" key="5">
    <source>
        <dbReference type="EMBL" id="MEX0385789.1"/>
    </source>
</evidence>
<dbReference type="InterPro" id="IPR024654">
    <property type="entry name" value="Calcineurin-like_PHP_lpxH"/>
</dbReference>
<name>A0ABV3S9R5_9GAMM</name>
<dbReference type="SUPFAM" id="SSF56300">
    <property type="entry name" value="Metallo-dependent phosphatases"/>
    <property type="match status" value="1"/>
</dbReference>
<reference evidence="5 6" key="1">
    <citation type="submission" date="2024-02" db="EMBL/GenBank/DDBJ databases">
        <title>New especies of Spiribacter isolated from saline water.</title>
        <authorList>
            <person name="Leon M.J."/>
            <person name="De La Haba R."/>
            <person name="Sanchez-Porro C."/>
            <person name="Ventosa A."/>
        </authorList>
    </citation>
    <scope>NUCLEOTIDE SEQUENCE [LARGE SCALE GENOMIC DNA]</scope>
    <source>
        <strain evidence="6">ag22IC4-227</strain>
    </source>
</reference>
<evidence type="ECO:0000256" key="2">
    <source>
        <dbReference type="RuleBase" id="RU362039"/>
    </source>
</evidence>
<dbReference type="Pfam" id="PF12850">
    <property type="entry name" value="Metallophos_2"/>
    <property type="match status" value="1"/>
</dbReference>
<accession>A0ABV3S9R5</accession>
<comment type="caution">
    <text evidence="5">The sequence shown here is derived from an EMBL/GenBank/DDBJ whole genome shotgun (WGS) entry which is preliminary data.</text>
</comment>
<dbReference type="NCBIfam" id="TIGR00040">
    <property type="entry name" value="yfcE"/>
    <property type="match status" value="1"/>
</dbReference>
<organism evidence="5 6">
    <name type="scientific">Spiribacter onubensis</name>
    <dbReference type="NCBI Taxonomy" id="3122420"/>
    <lineage>
        <taxon>Bacteria</taxon>
        <taxon>Pseudomonadati</taxon>
        <taxon>Pseudomonadota</taxon>
        <taxon>Gammaproteobacteria</taxon>
        <taxon>Chromatiales</taxon>
        <taxon>Ectothiorhodospiraceae</taxon>
        <taxon>Spiribacter</taxon>
    </lineage>
</organism>
<comment type="similarity">
    <text evidence="1 2">Belongs to the metallophosphoesterase superfamily. YfcE family.</text>
</comment>
<dbReference type="RefSeq" id="WP_367966268.1">
    <property type="nucleotide sequence ID" value="NZ_JBAKFJ010000001.1"/>
</dbReference>
<dbReference type="EC" id="3.1.4.-" evidence="2"/>
<evidence type="ECO:0000313" key="6">
    <source>
        <dbReference type="Proteomes" id="UP001556653"/>
    </source>
</evidence>
<feature type="domain" description="Calcineurin-like phosphoesterase" evidence="4">
    <location>
        <begin position="7"/>
        <end position="158"/>
    </location>
</feature>
<evidence type="ECO:0000259" key="4">
    <source>
        <dbReference type="Pfam" id="PF12850"/>
    </source>
</evidence>
<dbReference type="Proteomes" id="UP001556653">
    <property type="component" value="Unassembled WGS sequence"/>
</dbReference>
<dbReference type="EMBL" id="JBAKFJ010000001">
    <property type="protein sequence ID" value="MEX0385789.1"/>
    <property type="molecule type" value="Genomic_DNA"/>
</dbReference>
<proteinExistence type="inferred from homology"/>
<evidence type="ECO:0000256" key="1">
    <source>
        <dbReference type="ARBA" id="ARBA00008950"/>
    </source>
</evidence>
<feature type="compositionally biased region" description="Basic and acidic residues" evidence="3">
    <location>
        <begin position="183"/>
        <end position="195"/>
    </location>
</feature>
<keyword evidence="2" id="KW-0479">Metal-binding</keyword>